<name>A0A1I7TPF4_9PELO</name>
<proteinExistence type="predicted"/>
<evidence type="ECO:0000256" key="1">
    <source>
        <dbReference type="SAM" id="MobiDB-lite"/>
    </source>
</evidence>
<dbReference type="AlphaFoldDB" id="A0A1I7TPF4"/>
<reference evidence="3" key="1">
    <citation type="submission" date="2016-11" db="UniProtKB">
        <authorList>
            <consortium name="WormBaseParasite"/>
        </authorList>
    </citation>
    <scope>IDENTIFICATION</scope>
</reference>
<evidence type="ECO:0000313" key="2">
    <source>
        <dbReference type="Proteomes" id="UP000095282"/>
    </source>
</evidence>
<organism evidence="2 3">
    <name type="scientific">Caenorhabditis tropicalis</name>
    <dbReference type="NCBI Taxonomy" id="1561998"/>
    <lineage>
        <taxon>Eukaryota</taxon>
        <taxon>Metazoa</taxon>
        <taxon>Ecdysozoa</taxon>
        <taxon>Nematoda</taxon>
        <taxon>Chromadorea</taxon>
        <taxon>Rhabditida</taxon>
        <taxon>Rhabditina</taxon>
        <taxon>Rhabditomorpha</taxon>
        <taxon>Rhabditoidea</taxon>
        <taxon>Rhabditidae</taxon>
        <taxon>Peloderinae</taxon>
        <taxon>Caenorhabditis</taxon>
    </lineage>
</organism>
<dbReference type="Proteomes" id="UP000095282">
    <property type="component" value="Unplaced"/>
</dbReference>
<feature type="compositionally biased region" description="Polar residues" evidence="1">
    <location>
        <begin position="12"/>
        <end position="22"/>
    </location>
</feature>
<feature type="compositionally biased region" description="Basic residues" evidence="1">
    <location>
        <begin position="51"/>
        <end position="62"/>
    </location>
</feature>
<feature type="region of interest" description="Disordered" evidence="1">
    <location>
        <begin position="1"/>
        <end position="62"/>
    </location>
</feature>
<feature type="compositionally biased region" description="Basic and acidic residues" evidence="1">
    <location>
        <begin position="39"/>
        <end position="50"/>
    </location>
</feature>
<sequence>MQMKNSKRSEGESQATRQVSQNRRLRTEKHRGSTSRKKKMDDLDKNEAKERRFHNKRMKAVRKKALKMRDIVRIASSREKNSGIKELMTNVYKLLILSAQVCYQ</sequence>
<protein>
    <submittedName>
        <fullName evidence="3">BZIP domain-containing protein</fullName>
    </submittedName>
</protein>
<keyword evidence="2" id="KW-1185">Reference proteome</keyword>
<accession>A0A1I7TPF4</accession>
<dbReference type="WBParaSite" id="Csp11.Scaffold629.g10467.t1">
    <property type="protein sequence ID" value="Csp11.Scaffold629.g10467.t1"/>
    <property type="gene ID" value="Csp11.Scaffold629.g10467"/>
</dbReference>
<evidence type="ECO:0000313" key="3">
    <source>
        <dbReference type="WBParaSite" id="Csp11.Scaffold629.g10467.t1"/>
    </source>
</evidence>
<feature type="compositionally biased region" description="Basic residues" evidence="1">
    <location>
        <begin position="23"/>
        <end position="38"/>
    </location>
</feature>